<proteinExistence type="predicted"/>
<feature type="domain" description="TM2" evidence="6">
    <location>
        <begin position="4"/>
        <end position="44"/>
    </location>
</feature>
<keyword evidence="3 5" id="KW-1133">Transmembrane helix</keyword>
<organism evidence="7 8">
    <name type="scientific">Noviherbaspirillum aridicola</name>
    <dbReference type="NCBI Taxonomy" id="2849687"/>
    <lineage>
        <taxon>Bacteria</taxon>
        <taxon>Pseudomonadati</taxon>
        <taxon>Pseudomonadota</taxon>
        <taxon>Betaproteobacteria</taxon>
        <taxon>Burkholderiales</taxon>
        <taxon>Oxalobacteraceae</taxon>
        <taxon>Noviherbaspirillum</taxon>
    </lineage>
</organism>
<gene>
    <name evidence="7" type="ORF">NCCP691_14180</name>
</gene>
<comment type="subcellular location">
    <subcellularLocation>
        <location evidence="1">Membrane</location>
        <topology evidence="1">Multi-pass membrane protein</topology>
    </subcellularLocation>
</comment>
<evidence type="ECO:0000313" key="8">
    <source>
        <dbReference type="Proteomes" id="UP000887222"/>
    </source>
</evidence>
<evidence type="ECO:0000256" key="4">
    <source>
        <dbReference type="ARBA" id="ARBA00023136"/>
    </source>
</evidence>
<evidence type="ECO:0000259" key="6">
    <source>
        <dbReference type="Pfam" id="PF05154"/>
    </source>
</evidence>
<evidence type="ECO:0000256" key="5">
    <source>
        <dbReference type="SAM" id="Phobius"/>
    </source>
</evidence>
<evidence type="ECO:0000313" key="7">
    <source>
        <dbReference type="EMBL" id="GIZ51404.1"/>
    </source>
</evidence>
<name>A0ABQ4Q2P1_9BURK</name>
<dbReference type="Pfam" id="PF05154">
    <property type="entry name" value="TM2"/>
    <property type="match status" value="1"/>
</dbReference>
<feature type="transmembrane region" description="Helical" evidence="5">
    <location>
        <begin position="79"/>
        <end position="105"/>
    </location>
</feature>
<reference evidence="7 8" key="1">
    <citation type="journal article" date="2022" name="Int. J. Syst. Evol. Microbiol.">
        <title>Noviherbaspirillum aridicola sp. nov., isolated from an arid soil in Pakistan.</title>
        <authorList>
            <person name="Khan I.U."/>
            <person name="Saqib M."/>
            <person name="Amin A."/>
            <person name="Hussain F."/>
            <person name="Li L."/>
            <person name="Liu Y.H."/>
            <person name="Fang B.Z."/>
            <person name="Ahmed I."/>
            <person name="Li W.J."/>
        </authorList>
    </citation>
    <scope>NUCLEOTIDE SEQUENCE [LARGE SCALE GENOMIC DNA]</scope>
    <source>
        <strain evidence="7 8">NCCP-691</strain>
    </source>
</reference>
<sequence length="115" mass="12227">MAAHKNKTLATLLAAVLGGVGAHRFYLYGSRDKWAWLHVLLFPLSVFAGFLEALVIGLTPDEKWDGQHNAASGRQSSSGWPLVLLLVLTYGGGAIALIAAIARVFDLLYTGGAYG</sequence>
<accession>A0ABQ4Q2P1</accession>
<dbReference type="EMBL" id="BPMK01000005">
    <property type="protein sequence ID" value="GIZ51404.1"/>
    <property type="molecule type" value="Genomic_DNA"/>
</dbReference>
<dbReference type="Proteomes" id="UP000887222">
    <property type="component" value="Unassembled WGS sequence"/>
</dbReference>
<keyword evidence="4 5" id="KW-0472">Membrane</keyword>
<feature type="transmembrane region" description="Helical" evidence="5">
    <location>
        <begin position="34"/>
        <end position="58"/>
    </location>
</feature>
<comment type="caution">
    <text evidence="7">The sequence shown here is derived from an EMBL/GenBank/DDBJ whole genome shotgun (WGS) entry which is preliminary data.</text>
</comment>
<evidence type="ECO:0000256" key="2">
    <source>
        <dbReference type="ARBA" id="ARBA00022692"/>
    </source>
</evidence>
<evidence type="ECO:0000256" key="1">
    <source>
        <dbReference type="ARBA" id="ARBA00004141"/>
    </source>
</evidence>
<evidence type="ECO:0000256" key="3">
    <source>
        <dbReference type="ARBA" id="ARBA00022989"/>
    </source>
</evidence>
<keyword evidence="8" id="KW-1185">Reference proteome</keyword>
<dbReference type="InterPro" id="IPR007829">
    <property type="entry name" value="TM2"/>
</dbReference>
<protein>
    <recommendedName>
        <fullName evidence="6">TM2 domain-containing protein</fullName>
    </recommendedName>
</protein>
<keyword evidence="2 5" id="KW-0812">Transmembrane</keyword>